<keyword evidence="4" id="KW-1003">Cell membrane</keyword>
<dbReference type="Pfam" id="PF03547">
    <property type="entry name" value="Mem_trans"/>
    <property type="match status" value="2"/>
</dbReference>
<evidence type="ECO:0000256" key="7">
    <source>
        <dbReference type="ARBA" id="ARBA00023136"/>
    </source>
</evidence>
<dbReference type="EMBL" id="PVXP01000004">
    <property type="protein sequence ID" value="PRR86489.1"/>
    <property type="molecule type" value="Genomic_DNA"/>
</dbReference>
<gene>
    <name evidence="9" type="ORF">CLLU_05870</name>
</gene>
<evidence type="ECO:0000256" key="5">
    <source>
        <dbReference type="ARBA" id="ARBA00022692"/>
    </source>
</evidence>
<evidence type="ECO:0000256" key="1">
    <source>
        <dbReference type="ARBA" id="ARBA00004651"/>
    </source>
</evidence>
<keyword evidence="6 8" id="KW-1133">Transmembrane helix</keyword>
<feature type="transmembrane region" description="Helical" evidence="8">
    <location>
        <begin position="184"/>
        <end position="208"/>
    </location>
</feature>
<keyword evidence="7 8" id="KW-0472">Membrane</keyword>
<dbReference type="OrthoDB" id="9798064at2"/>
<feature type="transmembrane region" description="Helical" evidence="8">
    <location>
        <begin position="249"/>
        <end position="270"/>
    </location>
</feature>
<feature type="transmembrane region" description="Helical" evidence="8">
    <location>
        <begin position="6"/>
        <end position="23"/>
    </location>
</feature>
<reference evidence="9 10" key="1">
    <citation type="submission" date="2018-03" db="EMBL/GenBank/DDBJ databases">
        <title>Genome sequence of Clostridium luticellarii DSM 29923.</title>
        <authorList>
            <person name="Poehlein A."/>
            <person name="Daniel R."/>
        </authorList>
    </citation>
    <scope>NUCLEOTIDE SEQUENCE [LARGE SCALE GENOMIC DNA]</scope>
    <source>
        <strain evidence="9 10">DSM 29923</strain>
    </source>
</reference>
<evidence type="ECO:0000313" key="9">
    <source>
        <dbReference type="EMBL" id="PRR86489.1"/>
    </source>
</evidence>
<dbReference type="AlphaFoldDB" id="A0A2T0BRJ5"/>
<evidence type="ECO:0000256" key="6">
    <source>
        <dbReference type="ARBA" id="ARBA00022989"/>
    </source>
</evidence>
<feature type="transmembrane region" description="Helical" evidence="8">
    <location>
        <begin position="282"/>
        <end position="304"/>
    </location>
</feature>
<evidence type="ECO:0000256" key="2">
    <source>
        <dbReference type="ARBA" id="ARBA00010145"/>
    </source>
</evidence>
<dbReference type="InterPro" id="IPR038770">
    <property type="entry name" value="Na+/solute_symporter_sf"/>
</dbReference>
<evidence type="ECO:0000313" key="10">
    <source>
        <dbReference type="Proteomes" id="UP000237798"/>
    </source>
</evidence>
<dbReference type="InterPro" id="IPR004776">
    <property type="entry name" value="Mem_transp_PIN-like"/>
</dbReference>
<sequence length="305" mass="34105">MNVKVINQVIILSIMMLIGVFARKKNIVTKEAVKSFSDFLLNITLPAMLLTSFDYGYSEKMIKNAEDIFICSAIIQIIFIFLSRLFVLNKQDRAKSVLRFSVIFPNSGFMGYPVLEGIFGKIGIFYGAIFNIPYNLFMFSVGAMLYTGKSDMKAVKSAILNPAVIATVIGFLMFVFSIKLPYTLYTAFSTVGSMTTPLSMIIVGTMLAEAKLKDIFSEFLVYYACFLRLILIPVITVIILKIFHVDDLIIQICGIIEAMPAAVVASIFAEKYNADFKLAARIIFMSTIISMFTIPVVTLLLKYII</sequence>
<dbReference type="PANTHER" id="PTHR36838:SF1">
    <property type="entry name" value="SLR1864 PROTEIN"/>
    <property type="match status" value="1"/>
</dbReference>
<feature type="transmembrane region" description="Helical" evidence="8">
    <location>
        <begin position="220"/>
        <end position="243"/>
    </location>
</feature>
<protein>
    <submittedName>
        <fullName evidence="9">Putative transporter YfdV</fullName>
    </submittedName>
</protein>
<keyword evidence="3" id="KW-0813">Transport</keyword>
<feature type="transmembrane region" description="Helical" evidence="8">
    <location>
        <begin position="158"/>
        <end position="178"/>
    </location>
</feature>
<name>A0A2T0BRJ5_9CLOT</name>
<dbReference type="Proteomes" id="UP000237798">
    <property type="component" value="Unassembled WGS sequence"/>
</dbReference>
<feature type="transmembrane region" description="Helical" evidence="8">
    <location>
        <begin position="100"/>
        <end position="119"/>
    </location>
</feature>
<evidence type="ECO:0000256" key="8">
    <source>
        <dbReference type="SAM" id="Phobius"/>
    </source>
</evidence>
<keyword evidence="5 8" id="KW-0812">Transmembrane</keyword>
<dbReference type="RefSeq" id="WP_106008090.1">
    <property type="nucleotide sequence ID" value="NZ_JALCPJ010000001.1"/>
</dbReference>
<comment type="similarity">
    <text evidence="2">Belongs to the auxin efflux carrier (TC 2.A.69) family.</text>
</comment>
<comment type="caution">
    <text evidence="9">The sequence shown here is derived from an EMBL/GenBank/DDBJ whole genome shotgun (WGS) entry which is preliminary data.</text>
</comment>
<comment type="subcellular location">
    <subcellularLocation>
        <location evidence="1">Cell membrane</location>
        <topology evidence="1">Multi-pass membrane protein</topology>
    </subcellularLocation>
</comment>
<dbReference type="GO" id="GO:0005886">
    <property type="term" value="C:plasma membrane"/>
    <property type="evidence" value="ECO:0007669"/>
    <property type="project" value="UniProtKB-SubCell"/>
</dbReference>
<feature type="transmembrane region" description="Helical" evidence="8">
    <location>
        <begin position="67"/>
        <end position="88"/>
    </location>
</feature>
<dbReference type="Gene3D" id="1.20.1530.20">
    <property type="match status" value="1"/>
</dbReference>
<organism evidence="9 10">
    <name type="scientific">Clostridium luticellarii</name>
    <dbReference type="NCBI Taxonomy" id="1691940"/>
    <lineage>
        <taxon>Bacteria</taxon>
        <taxon>Bacillati</taxon>
        <taxon>Bacillota</taxon>
        <taxon>Clostridia</taxon>
        <taxon>Eubacteriales</taxon>
        <taxon>Clostridiaceae</taxon>
        <taxon>Clostridium</taxon>
    </lineage>
</organism>
<dbReference type="GO" id="GO:0055085">
    <property type="term" value="P:transmembrane transport"/>
    <property type="evidence" value="ECO:0007669"/>
    <property type="project" value="InterPro"/>
</dbReference>
<feature type="transmembrane region" description="Helical" evidence="8">
    <location>
        <begin position="125"/>
        <end position="146"/>
    </location>
</feature>
<evidence type="ECO:0000256" key="4">
    <source>
        <dbReference type="ARBA" id="ARBA00022475"/>
    </source>
</evidence>
<feature type="transmembrane region" description="Helical" evidence="8">
    <location>
        <begin position="35"/>
        <end position="55"/>
    </location>
</feature>
<accession>A0A2T0BRJ5</accession>
<dbReference type="PANTHER" id="PTHR36838">
    <property type="entry name" value="AUXIN EFFLUX CARRIER FAMILY PROTEIN"/>
    <property type="match status" value="1"/>
</dbReference>
<keyword evidence="10" id="KW-1185">Reference proteome</keyword>
<evidence type="ECO:0000256" key="3">
    <source>
        <dbReference type="ARBA" id="ARBA00022448"/>
    </source>
</evidence>
<proteinExistence type="inferred from homology"/>